<dbReference type="SUPFAM" id="SSF52540">
    <property type="entry name" value="P-loop containing nucleoside triphosphate hydrolases"/>
    <property type="match status" value="1"/>
</dbReference>
<dbReference type="Proteomes" id="UP000612361">
    <property type="component" value="Unassembled WGS sequence"/>
</dbReference>
<keyword evidence="2" id="KW-0813">Transport</keyword>
<dbReference type="InterPro" id="IPR050763">
    <property type="entry name" value="ABC_transporter_ATP-binding"/>
</dbReference>
<dbReference type="GO" id="GO:0016887">
    <property type="term" value="F:ATP hydrolysis activity"/>
    <property type="evidence" value="ECO:0007669"/>
    <property type="project" value="InterPro"/>
</dbReference>
<comment type="similarity">
    <text evidence="1">Belongs to the ABC transporter superfamily.</text>
</comment>
<dbReference type="InterPro" id="IPR003439">
    <property type="entry name" value="ABC_transporter-like_ATP-bd"/>
</dbReference>
<keyword evidence="4" id="KW-1003">Cell membrane</keyword>
<evidence type="ECO:0000256" key="4">
    <source>
        <dbReference type="ARBA" id="ARBA00022475"/>
    </source>
</evidence>
<evidence type="ECO:0000256" key="2">
    <source>
        <dbReference type="ARBA" id="ARBA00022448"/>
    </source>
</evidence>
<evidence type="ECO:0000259" key="7">
    <source>
        <dbReference type="PROSITE" id="PS50893"/>
    </source>
</evidence>
<dbReference type="PANTHER" id="PTHR42711:SF5">
    <property type="entry name" value="ABC TRANSPORTER ATP-BINDING PROTEIN NATA"/>
    <property type="match status" value="1"/>
</dbReference>
<dbReference type="AlphaFoldDB" id="A0A923KSD6"/>
<reference evidence="8" key="1">
    <citation type="submission" date="2020-08" db="EMBL/GenBank/DDBJ databases">
        <title>Novel species isolated from subtropical streams in China.</title>
        <authorList>
            <person name="Lu H."/>
        </authorList>
    </citation>
    <scope>NUCLEOTIDE SEQUENCE</scope>
    <source>
        <strain evidence="8">CY7W</strain>
    </source>
</reference>
<keyword evidence="3" id="KW-0536">Nodulation</keyword>
<proteinExistence type="inferred from homology"/>
<feature type="domain" description="ABC transporter" evidence="7">
    <location>
        <begin position="26"/>
        <end position="260"/>
    </location>
</feature>
<dbReference type="PROSITE" id="PS50893">
    <property type="entry name" value="ABC_TRANSPORTER_2"/>
    <property type="match status" value="1"/>
</dbReference>
<sequence>MITVDNLHKEFVRLGKAEALTVQGLARSLGLMKKQPELVKAVNGVSFSAADGAITGLLGANGAGKTTTLRMIAALLKPDSGSIQVDGITVQPGAQSTQSQMGVLSDARGLYPRLTARENIRYYGLLHGLPADAVDARIAQLAHWLEMEKLLDRRTDGFSQGEKMKTALARSLVHDPKNIILDEPTNGLDVVATRALREFLRWLRSAEGGAKCIIFSTHIMQEVERLCDDVVIVAQGRNVARGTVPQLLDLAGKPDFEDAFVKLAFLNDADAVKGVPA</sequence>
<keyword evidence="5" id="KW-0547">Nucleotide-binding</keyword>
<dbReference type="InterPro" id="IPR003593">
    <property type="entry name" value="AAA+_ATPase"/>
</dbReference>
<dbReference type="RefSeq" id="WP_186880429.1">
    <property type="nucleotide sequence ID" value="NZ_JACOGG010000004.1"/>
</dbReference>
<protein>
    <submittedName>
        <fullName evidence="8">ATP-binding cassette domain-containing protein</fullName>
    </submittedName>
</protein>
<dbReference type="Gene3D" id="3.40.50.300">
    <property type="entry name" value="P-loop containing nucleotide triphosphate hydrolases"/>
    <property type="match status" value="1"/>
</dbReference>
<evidence type="ECO:0000256" key="3">
    <source>
        <dbReference type="ARBA" id="ARBA00022458"/>
    </source>
</evidence>
<gene>
    <name evidence="8" type="ORF">H8K47_05545</name>
</gene>
<evidence type="ECO:0000256" key="6">
    <source>
        <dbReference type="ARBA" id="ARBA00022840"/>
    </source>
</evidence>
<keyword evidence="4" id="KW-0472">Membrane</keyword>
<dbReference type="InterPro" id="IPR027417">
    <property type="entry name" value="P-loop_NTPase"/>
</dbReference>
<evidence type="ECO:0000313" key="9">
    <source>
        <dbReference type="Proteomes" id="UP000612361"/>
    </source>
</evidence>
<accession>A0A923KSD6</accession>
<evidence type="ECO:0000256" key="5">
    <source>
        <dbReference type="ARBA" id="ARBA00022741"/>
    </source>
</evidence>
<keyword evidence="6 8" id="KW-0067">ATP-binding</keyword>
<dbReference type="PANTHER" id="PTHR42711">
    <property type="entry name" value="ABC TRANSPORTER ATP-BINDING PROTEIN"/>
    <property type="match status" value="1"/>
</dbReference>
<evidence type="ECO:0000256" key="1">
    <source>
        <dbReference type="ARBA" id="ARBA00005417"/>
    </source>
</evidence>
<keyword evidence="9" id="KW-1185">Reference proteome</keyword>
<dbReference type="EMBL" id="JACOGG010000004">
    <property type="protein sequence ID" value="MBC3934819.1"/>
    <property type="molecule type" value="Genomic_DNA"/>
</dbReference>
<dbReference type="GO" id="GO:0005524">
    <property type="term" value="F:ATP binding"/>
    <property type="evidence" value="ECO:0007669"/>
    <property type="project" value="UniProtKB-KW"/>
</dbReference>
<evidence type="ECO:0000313" key="8">
    <source>
        <dbReference type="EMBL" id="MBC3934819.1"/>
    </source>
</evidence>
<organism evidence="8 9">
    <name type="scientific">Undibacterium rugosum</name>
    <dbReference type="NCBI Taxonomy" id="2762291"/>
    <lineage>
        <taxon>Bacteria</taxon>
        <taxon>Pseudomonadati</taxon>
        <taxon>Pseudomonadota</taxon>
        <taxon>Betaproteobacteria</taxon>
        <taxon>Burkholderiales</taxon>
        <taxon>Oxalobacteraceae</taxon>
        <taxon>Undibacterium</taxon>
    </lineage>
</organism>
<name>A0A923KSD6_9BURK</name>
<dbReference type="Pfam" id="PF00005">
    <property type="entry name" value="ABC_tran"/>
    <property type="match status" value="1"/>
</dbReference>
<dbReference type="SMART" id="SM00382">
    <property type="entry name" value="AAA"/>
    <property type="match status" value="1"/>
</dbReference>
<comment type="caution">
    <text evidence="8">The sequence shown here is derived from an EMBL/GenBank/DDBJ whole genome shotgun (WGS) entry which is preliminary data.</text>
</comment>